<evidence type="ECO:0000256" key="1">
    <source>
        <dbReference type="ARBA" id="ARBA00011073"/>
    </source>
</evidence>
<evidence type="ECO:0000256" key="2">
    <source>
        <dbReference type="ARBA" id="ARBA00022670"/>
    </source>
</evidence>
<dbReference type="SUPFAM" id="SSF52743">
    <property type="entry name" value="Subtilisin-like"/>
    <property type="match status" value="1"/>
</dbReference>
<organism evidence="6 7">
    <name type="scientific">Magnetospirillum fulvum MGU-K5</name>
    <dbReference type="NCBI Taxonomy" id="1316936"/>
    <lineage>
        <taxon>Bacteria</taxon>
        <taxon>Pseudomonadati</taxon>
        <taxon>Pseudomonadota</taxon>
        <taxon>Alphaproteobacteria</taxon>
        <taxon>Rhodospirillales</taxon>
        <taxon>Rhodospirillaceae</taxon>
        <taxon>Magnetospirillum</taxon>
    </lineage>
</organism>
<keyword evidence="4" id="KW-0720">Serine protease</keyword>
<evidence type="ECO:0000256" key="4">
    <source>
        <dbReference type="ARBA" id="ARBA00022825"/>
    </source>
</evidence>
<name>S9TPD8_MAGFU</name>
<protein>
    <recommendedName>
        <fullName evidence="5">Peptidase S8/S53 domain-containing protein</fullName>
    </recommendedName>
</protein>
<dbReference type="Pfam" id="PF00082">
    <property type="entry name" value="Peptidase_S8"/>
    <property type="match status" value="1"/>
</dbReference>
<gene>
    <name evidence="6" type="ORF">K678_16000</name>
</gene>
<evidence type="ECO:0000259" key="5">
    <source>
        <dbReference type="Pfam" id="PF00082"/>
    </source>
</evidence>
<keyword evidence="3" id="KW-0378">Hydrolase</keyword>
<evidence type="ECO:0000313" key="7">
    <source>
        <dbReference type="Proteomes" id="UP000015350"/>
    </source>
</evidence>
<comment type="similarity">
    <text evidence="1">Belongs to the peptidase S8 family.</text>
</comment>
<dbReference type="PANTHER" id="PTHR43806:SF11">
    <property type="entry name" value="CEREVISIN-RELATED"/>
    <property type="match status" value="1"/>
</dbReference>
<accession>S9TPD8</accession>
<dbReference type="InterPro" id="IPR015500">
    <property type="entry name" value="Peptidase_S8_subtilisin-rel"/>
</dbReference>
<evidence type="ECO:0000256" key="3">
    <source>
        <dbReference type="ARBA" id="ARBA00022801"/>
    </source>
</evidence>
<comment type="caution">
    <text evidence="6">The sequence shown here is derived from an EMBL/GenBank/DDBJ whole genome shotgun (WGS) entry which is preliminary data.</text>
</comment>
<feature type="domain" description="Peptidase S8/S53" evidence="5">
    <location>
        <begin position="192"/>
        <end position="524"/>
    </location>
</feature>
<dbReference type="PRINTS" id="PR00723">
    <property type="entry name" value="SUBTILISIN"/>
</dbReference>
<dbReference type="Proteomes" id="UP000015350">
    <property type="component" value="Unassembled WGS sequence"/>
</dbReference>
<dbReference type="PANTHER" id="PTHR43806">
    <property type="entry name" value="PEPTIDASE S8"/>
    <property type="match status" value="1"/>
</dbReference>
<keyword evidence="2" id="KW-0645">Protease</keyword>
<dbReference type="GO" id="GO:0004252">
    <property type="term" value="F:serine-type endopeptidase activity"/>
    <property type="evidence" value="ECO:0007669"/>
    <property type="project" value="InterPro"/>
</dbReference>
<evidence type="ECO:0000313" key="6">
    <source>
        <dbReference type="EMBL" id="EPY00455.1"/>
    </source>
</evidence>
<reference evidence="6 7" key="1">
    <citation type="submission" date="2013-04" db="EMBL/GenBank/DDBJ databases">
        <authorList>
            <person name="Kuznetsov B."/>
            <person name="Ivanovsky R."/>
        </authorList>
    </citation>
    <scope>NUCLEOTIDE SEQUENCE [LARGE SCALE GENOMIC DNA]</scope>
    <source>
        <strain evidence="6 7">MGU-K5</strain>
    </source>
</reference>
<dbReference type="InterPro" id="IPR000209">
    <property type="entry name" value="Peptidase_S8/S53_dom"/>
</dbReference>
<dbReference type="EMBL" id="AQPH01000092">
    <property type="protein sequence ID" value="EPY00455.1"/>
    <property type="molecule type" value="Genomic_DNA"/>
</dbReference>
<dbReference type="STRING" id="1316936.K678_16000"/>
<sequence>MSAIETLGNRTKHIEVVNVRAGGDNAPIEATVFVPTAAETYYQDKVAAYRNAPETKTGRPQNEPLVARMDTVRIATVQSLFTDSPALYPVNGQTVWWEVWLRHGRRDHFNFVADRLNLPRKDHTVSFPERDVVLVLANEAAMTRIIRNCDSVAEFRIAKDTPALFLNMGSAEAKEWTDDVLARLVPPDGALTAVCLLDSGVTQGHPLISPALHTDDMHTVNPDWGVADTAEQWDGHGTRMSGIALYGDLHTHFEGTAQVDLSHRLESVKILPPENQNEPDLYGGITQQAVYRAEVQAPHRNRVVCMAVTSTHLEPGRPSSWSAAVDQLCFDEESRRLVVLSAGNLRGDIEPAQYIDRNDVEPVEDPAQAWNALTVGAYTDRVNITDPAFAGWQPVGQAGDLSPTSRTSVSWPRQWPIKPDVVFEGGNLASDGNGEARPIDDLQLLTTSSKPRVRMLTNIGDTSAATALAANMAARIMTMRPGLWPETVRGLIVHSAEWTPAMFARLDGQSKSKKQALLRRYGYGVPDLDRALLSAANDLTLMVEDQLTPFEKDGGTIKTRDMKVHRLPWPREELSTLGDAQVSFRVTLSYFIEPNPGERGWTRRHRYASHSLRFAVKHATETLPAFRSRINKVARDEEEGLAVGGGAAVGDNWFLGATIREHGSIHSDWWTGTAVDLASRDAIGVFPVGGWWKEKGFLGRHDNPVRYSLIVSIRAAGSEVDIYTPVSNKISISADIQRN</sequence>
<dbReference type="AlphaFoldDB" id="S9TPD8"/>
<dbReference type="InterPro" id="IPR036852">
    <property type="entry name" value="Peptidase_S8/S53_dom_sf"/>
</dbReference>
<dbReference type="GO" id="GO:0006508">
    <property type="term" value="P:proteolysis"/>
    <property type="evidence" value="ECO:0007669"/>
    <property type="project" value="UniProtKB-KW"/>
</dbReference>
<dbReference type="InterPro" id="IPR050131">
    <property type="entry name" value="Peptidase_S8_subtilisin-like"/>
</dbReference>
<dbReference type="CDD" id="cd04847">
    <property type="entry name" value="Peptidases_S8_Subtilisin_like_2"/>
    <property type="match status" value="1"/>
</dbReference>
<dbReference type="InterPro" id="IPR034074">
    <property type="entry name" value="Y4bN_pept_dom"/>
</dbReference>
<dbReference type="Gene3D" id="3.40.50.200">
    <property type="entry name" value="Peptidase S8/S53 domain"/>
    <property type="match status" value="1"/>
</dbReference>
<proteinExistence type="inferred from homology"/>
<dbReference type="PATRIC" id="fig|1316936.3.peg.3182"/>
<dbReference type="eggNOG" id="COG1404">
    <property type="taxonomic scope" value="Bacteria"/>
</dbReference>